<feature type="transmembrane region" description="Helical" evidence="6">
    <location>
        <begin position="341"/>
        <end position="363"/>
    </location>
</feature>
<reference evidence="8" key="1">
    <citation type="submission" date="2022-08" db="EMBL/GenBank/DDBJ databases">
        <title>Genomic Encyclopedia of Type Strains, Phase V (KMG-V): Genome sequencing to study the core and pangenomes of soil and plant-associated prokaryotes.</title>
        <authorList>
            <person name="Whitman W."/>
        </authorList>
    </citation>
    <scope>NUCLEOTIDE SEQUENCE</scope>
    <source>
        <strain evidence="8">0</strain>
    </source>
</reference>
<dbReference type="Pfam" id="PF03176">
    <property type="entry name" value="MMPL"/>
    <property type="match status" value="2"/>
</dbReference>
<dbReference type="InterPro" id="IPR004869">
    <property type="entry name" value="MMPL_dom"/>
</dbReference>
<gene>
    <name evidence="8" type="ORF">GGP71_002268</name>
</gene>
<dbReference type="Gene3D" id="1.20.1640.10">
    <property type="entry name" value="Multidrug efflux transporter AcrB transmembrane domain"/>
    <property type="match status" value="2"/>
</dbReference>
<evidence type="ECO:0000256" key="2">
    <source>
        <dbReference type="ARBA" id="ARBA00022475"/>
    </source>
</evidence>
<dbReference type="PANTHER" id="PTHR33406:SF13">
    <property type="entry name" value="MEMBRANE PROTEIN YDFJ"/>
    <property type="match status" value="1"/>
</dbReference>
<dbReference type="GO" id="GO:0005886">
    <property type="term" value="C:plasma membrane"/>
    <property type="evidence" value="ECO:0007669"/>
    <property type="project" value="UniProtKB-SubCell"/>
</dbReference>
<feature type="transmembrane region" description="Helical" evidence="6">
    <location>
        <begin position="417"/>
        <end position="441"/>
    </location>
</feature>
<feature type="transmembrane region" description="Helical" evidence="6">
    <location>
        <begin position="472"/>
        <end position="490"/>
    </location>
</feature>
<keyword evidence="4 6" id="KW-1133">Transmembrane helix</keyword>
<evidence type="ECO:0000256" key="5">
    <source>
        <dbReference type="ARBA" id="ARBA00023136"/>
    </source>
</evidence>
<dbReference type="AlphaFoldDB" id="A0A9X2PWU7"/>
<dbReference type="Proteomes" id="UP001155027">
    <property type="component" value="Unassembled WGS sequence"/>
</dbReference>
<evidence type="ECO:0000256" key="4">
    <source>
        <dbReference type="ARBA" id="ARBA00022989"/>
    </source>
</evidence>
<dbReference type="InterPro" id="IPR050545">
    <property type="entry name" value="Mycobact_MmpL"/>
</dbReference>
<feature type="transmembrane region" description="Helical" evidence="6">
    <location>
        <begin position="308"/>
        <end position="335"/>
    </location>
</feature>
<dbReference type="SUPFAM" id="SSF82866">
    <property type="entry name" value="Multidrug efflux transporter AcrB transmembrane domain"/>
    <property type="match status" value="2"/>
</dbReference>
<keyword evidence="5 6" id="KW-0472">Membrane</keyword>
<evidence type="ECO:0000256" key="1">
    <source>
        <dbReference type="ARBA" id="ARBA00004651"/>
    </source>
</evidence>
<name>A0A9X2PWU7_9BACT</name>
<accession>A0A9X2PWU7</accession>
<evidence type="ECO:0000256" key="6">
    <source>
        <dbReference type="SAM" id="Phobius"/>
    </source>
</evidence>
<evidence type="ECO:0000259" key="7">
    <source>
        <dbReference type="PROSITE" id="PS50156"/>
    </source>
</evidence>
<evidence type="ECO:0000256" key="3">
    <source>
        <dbReference type="ARBA" id="ARBA00022692"/>
    </source>
</evidence>
<keyword evidence="2" id="KW-1003">Cell membrane</keyword>
<feature type="transmembrane region" description="Helical" evidence="6">
    <location>
        <begin position="266"/>
        <end position="287"/>
    </location>
</feature>
<proteinExistence type="predicted"/>
<dbReference type="InterPro" id="IPR000731">
    <property type="entry name" value="SSD"/>
</dbReference>
<feature type="transmembrane region" description="Helical" evidence="6">
    <location>
        <begin position="716"/>
        <end position="738"/>
    </location>
</feature>
<evidence type="ECO:0000313" key="9">
    <source>
        <dbReference type="Proteomes" id="UP001155027"/>
    </source>
</evidence>
<evidence type="ECO:0000313" key="8">
    <source>
        <dbReference type="EMBL" id="MCS3678337.1"/>
    </source>
</evidence>
<protein>
    <recommendedName>
        <fullName evidence="7">SSD domain-containing protein</fullName>
    </recommendedName>
</protein>
<comment type="caution">
    <text evidence="8">The sequence shown here is derived from an EMBL/GenBank/DDBJ whole genome shotgun (WGS) entry which is preliminary data.</text>
</comment>
<feature type="domain" description="SSD" evidence="7">
    <location>
        <begin position="270"/>
        <end position="440"/>
    </location>
</feature>
<dbReference type="PROSITE" id="PS50156">
    <property type="entry name" value="SSD"/>
    <property type="match status" value="1"/>
</dbReference>
<sequence length="849" mass="93195">MDRLFRALRPFIRRVTQRAGGVLVLAVLATILGGYGASQLSIDTDISNLVPEDYESVQALDTLQRTVGGERDMAVAISSPSFEANKAFAEDFIPRALSLRREADTSATYLTRVEYKREVKFLKDNALYFASDQELRQVEDFLDDQIAEAKRARQDANPFYFELEEEEGGTADTAETTEESGEALEGVYDRLIGKRYPISDDSTTMVLRFYPSGANTNIGYIENLYADTRALVDRMEPASYHPEMEVVLAGRLYRQLVEVETIWSDVTGSFGVGVGTVLLVVILYFLYKAYRVRSGPGFDGRVLLRELVRAPVMGLVIGVPLFMSLAWTGGVAALLFGRLNLMTSTLGLVLFGLGIDFGIHFYARYAEERADGYSVVDAVERTFVSTGQAIAVGAFTTAGALYVLVVADFKGFSEFGAIAGTGVLFALVAMTVVMPALLALLERAGLLDLRGGAGMEAEPDDAPRRYSAARPVVVGGLVAVLLAVALAPQVDFQYDFGALEPEYTEYEQRDRYVDRVSTGGSDNRRNPAYIVADSREAVPKIVEAVRKKMRADTTSPTILAVESLQERFPLRDTAQASKLARIAQIRETATENRYLRDESTDALERLRRAAQPREPIPLDQVPRSLRKQFTTKDGELGRFVMIYPSVGLSDGRKSIAFAKDVGTITTEDGEIYHAGSTSLVAADMLMLLQREAPWMIAGTFVIVVLLMLLNFRSLRWAGLALVPLVVGLLWMLLVMEVFGLKVNFYNMVVFPAILGIGNDAGVHMVHRYREEGPGSLWTVLRSTGEHVTMGTLTTMVGFGGLLLSFHPGLNSMGTLAVLGLGTTLLAAVGFLPALWQWLEDRGFWGSVEG</sequence>
<dbReference type="EMBL" id="JANUAU010000007">
    <property type="protein sequence ID" value="MCS3678337.1"/>
    <property type="molecule type" value="Genomic_DNA"/>
</dbReference>
<dbReference type="PANTHER" id="PTHR33406">
    <property type="entry name" value="MEMBRANE PROTEIN MJ1562-RELATED"/>
    <property type="match status" value="1"/>
</dbReference>
<keyword evidence="3 6" id="KW-0812">Transmembrane</keyword>
<feature type="transmembrane region" description="Helical" evidence="6">
    <location>
        <begin position="812"/>
        <end position="835"/>
    </location>
</feature>
<comment type="subcellular location">
    <subcellularLocation>
        <location evidence="1">Cell membrane</location>
        <topology evidence="1">Multi-pass membrane protein</topology>
    </subcellularLocation>
</comment>
<feature type="transmembrane region" description="Helical" evidence="6">
    <location>
        <begin position="692"/>
        <end position="709"/>
    </location>
</feature>
<organism evidence="8 9">
    <name type="scientific">Salinibacter ruber</name>
    <dbReference type="NCBI Taxonomy" id="146919"/>
    <lineage>
        <taxon>Bacteria</taxon>
        <taxon>Pseudomonadati</taxon>
        <taxon>Rhodothermota</taxon>
        <taxon>Rhodothermia</taxon>
        <taxon>Rhodothermales</taxon>
        <taxon>Salinibacteraceae</taxon>
        <taxon>Salinibacter</taxon>
    </lineage>
</organism>
<feature type="transmembrane region" description="Helical" evidence="6">
    <location>
        <begin position="383"/>
        <end position="405"/>
    </location>
</feature>
<feature type="transmembrane region" description="Helical" evidence="6">
    <location>
        <begin position="786"/>
        <end position="806"/>
    </location>
</feature>
<dbReference type="RefSeq" id="WP_259080567.1">
    <property type="nucleotide sequence ID" value="NZ_JANUAU010000007.1"/>
</dbReference>